<reference evidence="1 2" key="1">
    <citation type="submission" date="2021-06" db="EMBL/GenBank/DDBJ databases">
        <authorList>
            <person name="Kallberg Y."/>
            <person name="Tangrot J."/>
            <person name="Rosling A."/>
        </authorList>
    </citation>
    <scope>NUCLEOTIDE SEQUENCE [LARGE SCALE GENOMIC DNA]</scope>
    <source>
        <strain evidence="1 2">120-4 pot B 10/14</strain>
    </source>
</reference>
<sequence>MDVGGQLVLFKEMQPSNMLSKAPAKTMINSETLFAFDNAKSHTNYAPKTLVAKNMNLSSAKKQEKMQSTLYFHRKIKYNQKAQELMSQQPDFLAQKEQ</sequence>
<accession>A0ABN7UKV6</accession>
<evidence type="ECO:0000313" key="1">
    <source>
        <dbReference type="EMBL" id="CAG8600869.1"/>
    </source>
</evidence>
<organism evidence="1 2">
    <name type="scientific">Gigaspora margarita</name>
    <dbReference type="NCBI Taxonomy" id="4874"/>
    <lineage>
        <taxon>Eukaryota</taxon>
        <taxon>Fungi</taxon>
        <taxon>Fungi incertae sedis</taxon>
        <taxon>Mucoromycota</taxon>
        <taxon>Glomeromycotina</taxon>
        <taxon>Glomeromycetes</taxon>
        <taxon>Diversisporales</taxon>
        <taxon>Gigasporaceae</taxon>
        <taxon>Gigaspora</taxon>
    </lineage>
</organism>
<keyword evidence="2" id="KW-1185">Reference proteome</keyword>
<gene>
    <name evidence="1" type="ORF">GMARGA_LOCUS6875</name>
</gene>
<dbReference type="EMBL" id="CAJVQB010003203">
    <property type="protein sequence ID" value="CAG8600869.1"/>
    <property type="molecule type" value="Genomic_DNA"/>
</dbReference>
<evidence type="ECO:0000313" key="2">
    <source>
        <dbReference type="Proteomes" id="UP000789901"/>
    </source>
</evidence>
<dbReference type="Proteomes" id="UP000789901">
    <property type="component" value="Unassembled WGS sequence"/>
</dbReference>
<name>A0ABN7UKV6_GIGMA</name>
<comment type="caution">
    <text evidence="1">The sequence shown here is derived from an EMBL/GenBank/DDBJ whole genome shotgun (WGS) entry which is preliminary data.</text>
</comment>
<protein>
    <submittedName>
        <fullName evidence="1">9473_t:CDS:1</fullName>
    </submittedName>
</protein>
<proteinExistence type="predicted"/>